<dbReference type="Gene3D" id="2.40.160.100">
    <property type="match status" value="1"/>
</dbReference>
<sequence>MKIKRFLLIGLLLSFNVVRAQNFKLLRYDEDYSNLKDSSKTLYNLLKYLPLSADGSTYISFGGEVRQEFDRAHNEDWGARNPGTDHFSLQRYNLHAGLHAGSRFRIFAQLRSGLEYGRKTGPRPIDEDQLNIQNLFAAIIPWKTAGKSLALRLGRQELQYGSGRLIDVREGPNLRQYFDGAKIAYASPGFKIDAFVMANANVKTGAFDNPLNHKAGLWGAYSTYAAAKMINADLYYLGINRPQAVFDEGAAKELRHTLGTRLWASTNSWLYNFEIGYQFGTFGRGKIRAWGGSSELGYRINNLYGTPVMKLRADLISGDDTKGDGKLGTFNAMYPNGGYFGMNPQAGPANLWSLHPNIIWYPLKHVKLSMETVFYWRRSLQDGIYRPDGSLNLSSSGSSERYIGTSYISTVAWTINRFLNLNVGVQYFETGKFINDVIPNHDDGFFLSSVLAFKFR</sequence>
<dbReference type="OrthoDB" id="311329at2"/>
<dbReference type="AlphaFoldDB" id="A0A1S9PBV7"/>
<dbReference type="InterPro" id="IPR053728">
    <property type="entry name" value="Alginate_Permeability_Chnl"/>
</dbReference>
<dbReference type="InterPro" id="IPR025388">
    <property type="entry name" value="Alginate_export_dom"/>
</dbReference>
<gene>
    <name evidence="2" type="ORF">BC343_06870</name>
</gene>
<comment type="caution">
    <text evidence="2">The sequence shown here is derived from an EMBL/GenBank/DDBJ whole genome shotgun (WGS) entry which is preliminary data.</text>
</comment>
<dbReference type="STRING" id="1792845.BC343_06870"/>
<keyword evidence="3" id="KW-1185">Reference proteome</keyword>
<reference evidence="2 3" key="1">
    <citation type="submission" date="2016-07" db="EMBL/GenBank/DDBJ databases">
        <title>Genomic analysis of zinc-resistant bacterium Mucilaginibacter pedocola TBZ30.</title>
        <authorList>
            <person name="Huang J."/>
            <person name="Tang J."/>
        </authorList>
    </citation>
    <scope>NUCLEOTIDE SEQUENCE [LARGE SCALE GENOMIC DNA]</scope>
    <source>
        <strain evidence="2 3">TBZ30</strain>
    </source>
</reference>
<dbReference type="Proteomes" id="UP000189739">
    <property type="component" value="Unassembled WGS sequence"/>
</dbReference>
<proteinExistence type="predicted"/>
<dbReference type="Pfam" id="PF13372">
    <property type="entry name" value="Alginate_exp"/>
    <property type="match status" value="1"/>
</dbReference>
<feature type="domain" description="Alginate export" evidence="1">
    <location>
        <begin position="58"/>
        <end position="436"/>
    </location>
</feature>
<dbReference type="EMBL" id="MBTF01000023">
    <property type="protein sequence ID" value="OOQ58401.1"/>
    <property type="molecule type" value="Genomic_DNA"/>
</dbReference>
<organism evidence="2 3">
    <name type="scientific">Mucilaginibacter pedocola</name>
    <dbReference type="NCBI Taxonomy" id="1792845"/>
    <lineage>
        <taxon>Bacteria</taxon>
        <taxon>Pseudomonadati</taxon>
        <taxon>Bacteroidota</taxon>
        <taxon>Sphingobacteriia</taxon>
        <taxon>Sphingobacteriales</taxon>
        <taxon>Sphingobacteriaceae</taxon>
        <taxon>Mucilaginibacter</taxon>
    </lineage>
</organism>
<protein>
    <recommendedName>
        <fullName evidence="1">Alginate export domain-containing protein</fullName>
    </recommendedName>
</protein>
<dbReference type="RefSeq" id="WP_078349094.1">
    <property type="nucleotide sequence ID" value="NZ_MBTF01000023.1"/>
</dbReference>
<evidence type="ECO:0000313" key="2">
    <source>
        <dbReference type="EMBL" id="OOQ58401.1"/>
    </source>
</evidence>
<accession>A0A1S9PBV7</accession>
<evidence type="ECO:0000313" key="3">
    <source>
        <dbReference type="Proteomes" id="UP000189739"/>
    </source>
</evidence>
<evidence type="ECO:0000259" key="1">
    <source>
        <dbReference type="Pfam" id="PF13372"/>
    </source>
</evidence>
<name>A0A1S9PBV7_9SPHI</name>